<keyword evidence="6" id="KW-0472">Membrane</keyword>
<dbReference type="PhylomeDB" id="E9HNF2"/>
<evidence type="ECO:0000256" key="5">
    <source>
        <dbReference type="ARBA" id="ARBA00023034"/>
    </source>
</evidence>
<dbReference type="InParanoid" id="E9HNF2"/>
<dbReference type="Pfam" id="PF04572">
    <property type="entry name" value="Gb3_synth"/>
    <property type="match status" value="1"/>
</dbReference>
<dbReference type="PANTHER" id="PTHR12042">
    <property type="entry name" value="LACTOSYLCERAMIDE 4-ALPHA-GALACTOSYLTRANSFERASE ALPHA- 1,4-GALACTOSYLTRANSFERASE"/>
    <property type="match status" value="1"/>
</dbReference>
<dbReference type="GO" id="GO:0006688">
    <property type="term" value="P:glycosphingolipid biosynthetic process"/>
    <property type="evidence" value="ECO:0000318"/>
    <property type="project" value="GO_Central"/>
</dbReference>
<comment type="similarity">
    <text evidence="2">Belongs to the glycosyltransferase 32 family.</text>
</comment>
<reference evidence="8 9" key="1">
    <citation type="journal article" date="2011" name="Science">
        <title>The ecoresponsive genome of Daphnia pulex.</title>
        <authorList>
            <person name="Colbourne J.K."/>
            <person name="Pfrender M.E."/>
            <person name="Gilbert D."/>
            <person name="Thomas W.K."/>
            <person name="Tucker A."/>
            <person name="Oakley T.H."/>
            <person name="Tokishita S."/>
            <person name="Aerts A."/>
            <person name="Arnold G.J."/>
            <person name="Basu M.K."/>
            <person name="Bauer D.J."/>
            <person name="Caceres C.E."/>
            <person name="Carmel L."/>
            <person name="Casola C."/>
            <person name="Choi J.H."/>
            <person name="Detter J.C."/>
            <person name="Dong Q."/>
            <person name="Dusheyko S."/>
            <person name="Eads B.D."/>
            <person name="Frohlich T."/>
            <person name="Geiler-Samerotte K.A."/>
            <person name="Gerlach D."/>
            <person name="Hatcher P."/>
            <person name="Jogdeo S."/>
            <person name="Krijgsveld J."/>
            <person name="Kriventseva E.V."/>
            <person name="Kultz D."/>
            <person name="Laforsch C."/>
            <person name="Lindquist E."/>
            <person name="Lopez J."/>
            <person name="Manak J.R."/>
            <person name="Muller J."/>
            <person name="Pangilinan J."/>
            <person name="Patwardhan R.P."/>
            <person name="Pitluck S."/>
            <person name="Pritham E.J."/>
            <person name="Rechtsteiner A."/>
            <person name="Rho M."/>
            <person name="Rogozin I.B."/>
            <person name="Sakarya O."/>
            <person name="Salamov A."/>
            <person name="Schaack S."/>
            <person name="Shapiro H."/>
            <person name="Shiga Y."/>
            <person name="Skalitzky C."/>
            <person name="Smith Z."/>
            <person name="Souvorov A."/>
            <person name="Sung W."/>
            <person name="Tang Z."/>
            <person name="Tsuchiya D."/>
            <person name="Tu H."/>
            <person name="Vos H."/>
            <person name="Wang M."/>
            <person name="Wolf Y.I."/>
            <person name="Yamagata H."/>
            <person name="Yamada T."/>
            <person name="Ye Y."/>
            <person name="Shaw J.R."/>
            <person name="Andrews J."/>
            <person name="Crease T.J."/>
            <person name="Tang H."/>
            <person name="Lucas S.M."/>
            <person name="Robertson H.M."/>
            <person name="Bork P."/>
            <person name="Koonin E.V."/>
            <person name="Zdobnov E.M."/>
            <person name="Grigoriev I.V."/>
            <person name="Lynch M."/>
            <person name="Boore J.L."/>
        </authorList>
    </citation>
    <scope>NUCLEOTIDE SEQUENCE [LARGE SCALE GENOMIC DNA]</scope>
</reference>
<keyword evidence="4" id="KW-0808">Transferase</keyword>
<evidence type="ECO:0000256" key="3">
    <source>
        <dbReference type="ARBA" id="ARBA00022676"/>
    </source>
</evidence>
<dbReference type="FunCoup" id="E9HNF2">
    <property type="interactions" value="36"/>
</dbReference>
<feature type="domain" description="Alpha 1,4-glycosyltransferase" evidence="7">
    <location>
        <begin position="239"/>
        <end position="370"/>
    </location>
</feature>
<dbReference type="eggNOG" id="KOG1928">
    <property type="taxonomic scope" value="Eukaryota"/>
</dbReference>
<dbReference type="HOGENOM" id="CLU_049512_1_0_1"/>
<dbReference type="GO" id="GO:0000139">
    <property type="term" value="C:Golgi membrane"/>
    <property type="evidence" value="ECO:0007669"/>
    <property type="project" value="UniProtKB-SubCell"/>
</dbReference>
<dbReference type="STRING" id="6669.E9HNF2"/>
<evidence type="ECO:0000259" key="7">
    <source>
        <dbReference type="Pfam" id="PF04572"/>
    </source>
</evidence>
<dbReference type="InterPro" id="IPR007577">
    <property type="entry name" value="GlycoTrfase_DXD_sugar-bd_CS"/>
</dbReference>
<accession>E9HNF2</accession>
<dbReference type="OrthoDB" id="409543at2759"/>
<evidence type="ECO:0000256" key="2">
    <source>
        <dbReference type="ARBA" id="ARBA00009003"/>
    </source>
</evidence>
<sequence>MVASSNKTDGSPGDVIRHWNIHRLTSGTTISTDKYFKLSQFTNLHGSLTMTVDRATCCLSLNQQEDICGRKNCTLTCTEPEPSIPELESDPANFNRDRAFFIETSGSGGLSVRQACAVESLALHNPNLTVYVLFVNVKINTSLDTVQEVEKKYNNVHLISINLDYYMAGTALEHWYHCSDWRNGFYVNNLSNGLRLLTLSKYGGYYFDLDIISVRPVTYYRNFVAAQDHNDINNDVIHADLNNPVIQLAIKDFIINFKPDVWGHNGPSMILRVLTKWCNVGNLTSMDYVTCRGFNILPTSSFHPVHYSKMKELFIRRMANETDALSDWLTEKVIGVHIWNKLSKDQPIYKNSTQDYNRLARDHCPANFAIAPETF</sequence>
<evidence type="ECO:0000256" key="1">
    <source>
        <dbReference type="ARBA" id="ARBA00004323"/>
    </source>
</evidence>
<proteinExistence type="inferred from homology"/>
<dbReference type="Gene3D" id="3.90.550.20">
    <property type="match status" value="1"/>
</dbReference>
<dbReference type="Pfam" id="PF04488">
    <property type="entry name" value="Gly_transf_sug"/>
    <property type="match status" value="1"/>
</dbReference>
<dbReference type="SUPFAM" id="SSF53448">
    <property type="entry name" value="Nucleotide-diphospho-sugar transferases"/>
    <property type="match status" value="1"/>
</dbReference>
<dbReference type="AlphaFoldDB" id="E9HNF2"/>
<organism evidence="8 9">
    <name type="scientific">Daphnia pulex</name>
    <name type="common">Water flea</name>
    <dbReference type="NCBI Taxonomy" id="6669"/>
    <lineage>
        <taxon>Eukaryota</taxon>
        <taxon>Metazoa</taxon>
        <taxon>Ecdysozoa</taxon>
        <taxon>Arthropoda</taxon>
        <taxon>Crustacea</taxon>
        <taxon>Branchiopoda</taxon>
        <taxon>Diplostraca</taxon>
        <taxon>Cladocera</taxon>
        <taxon>Anomopoda</taxon>
        <taxon>Daphniidae</taxon>
        <taxon>Daphnia</taxon>
    </lineage>
</organism>
<dbReference type="OMA" id="RQVCAIE"/>
<gene>
    <name evidence="8" type="ORF">DAPPUDRAFT_262661</name>
</gene>
<evidence type="ECO:0000256" key="4">
    <source>
        <dbReference type="ARBA" id="ARBA00022679"/>
    </source>
</evidence>
<dbReference type="Proteomes" id="UP000000305">
    <property type="component" value="Unassembled WGS sequence"/>
</dbReference>
<keyword evidence="9" id="KW-1185">Reference proteome</keyword>
<dbReference type="GO" id="GO:0016758">
    <property type="term" value="F:hexosyltransferase activity"/>
    <property type="evidence" value="ECO:0000318"/>
    <property type="project" value="GO_Central"/>
</dbReference>
<comment type="subcellular location">
    <subcellularLocation>
        <location evidence="1">Golgi apparatus membrane</location>
        <topology evidence="1">Single-pass type II membrane protein</topology>
    </subcellularLocation>
</comment>
<dbReference type="KEGG" id="dpx:DAPPUDRAFT_262661"/>
<dbReference type="InterPro" id="IPR029044">
    <property type="entry name" value="Nucleotide-diphossugar_trans"/>
</dbReference>
<keyword evidence="3" id="KW-0328">Glycosyltransferase</keyword>
<dbReference type="EMBL" id="GL732695">
    <property type="protein sequence ID" value="EFX66746.1"/>
    <property type="molecule type" value="Genomic_DNA"/>
</dbReference>
<dbReference type="PANTHER" id="PTHR12042:SF21">
    <property type="entry name" value="ALPHA1,4-GALACTOSYLTRANSFERASE 1-RELATED"/>
    <property type="match status" value="1"/>
</dbReference>
<evidence type="ECO:0000313" key="8">
    <source>
        <dbReference type="EMBL" id="EFX66746.1"/>
    </source>
</evidence>
<dbReference type="InterPro" id="IPR007652">
    <property type="entry name" value="A1-4-GlycosylTfrase_dom"/>
</dbReference>
<evidence type="ECO:0000313" key="9">
    <source>
        <dbReference type="Proteomes" id="UP000000305"/>
    </source>
</evidence>
<evidence type="ECO:0000256" key="6">
    <source>
        <dbReference type="ARBA" id="ARBA00023136"/>
    </source>
</evidence>
<protein>
    <recommendedName>
        <fullName evidence="7">Alpha 1,4-glycosyltransferase domain-containing protein</fullName>
    </recommendedName>
</protein>
<keyword evidence="5" id="KW-0333">Golgi apparatus</keyword>
<dbReference type="InterPro" id="IPR051981">
    <property type="entry name" value="Glycosyltransf_32"/>
</dbReference>
<name>E9HNF2_DAPPU</name>